<dbReference type="RefSeq" id="WP_043797704.1">
    <property type="nucleotide sequence ID" value="NZ_AUFF01000009.1"/>
</dbReference>
<proteinExistence type="predicted"/>
<organism evidence="2 3">
    <name type="scientific">Arenimonas composti TR7-09 = DSM 18010</name>
    <dbReference type="NCBI Taxonomy" id="1121013"/>
    <lineage>
        <taxon>Bacteria</taxon>
        <taxon>Pseudomonadati</taxon>
        <taxon>Pseudomonadota</taxon>
        <taxon>Gammaproteobacteria</taxon>
        <taxon>Lysobacterales</taxon>
        <taxon>Lysobacteraceae</taxon>
        <taxon>Arenimonas</taxon>
    </lineage>
</organism>
<dbReference type="OrthoDB" id="195316at2"/>
<evidence type="ECO:0008006" key="4">
    <source>
        <dbReference type="Google" id="ProtNLM"/>
    </source>
</evidence>
<dbReference type="AlphaFoldDB" id="A0A091BDF2"/>
<dbReference type="PIRSF" id="PIRSF014995">
    <property type="entry name" value="UCP014995"/>
    <property type="match status" value="1"/>
</dbReference>
<dbReference type="EMBL" id="AWXU01000033">
    <property type="protein sequence ID" value="KFN49537.1"/>
    <property type="molecule type" value="Genomic_DNA"/>
</dbReference>
<name>A0A091BDF2_9GAMM</name>
<evidence type="ECO:0000256" key="1">
    <source>
        <dbReference type="SAM" id="SignalP"/>
    </source>
</evidence>
<comment type="caution">
    <text evidence="2">The sequence shown here is derived from an EMBL/GenBank/DDBJ whole genome shotgun (WGS) entry which is preliminary data.</text>
</comment>
<reference evidence="2 3" key="1">
    <citation type="submission" date="2013-09" db="EMBL/GenBank/DDBJ databases">
        <title>Genome sequencing of Arenimonas composti.</title>
        <authorList>
            <person name="Chen F."/>
            <person name="Wang G."/>
        </authorList>
    </citation>
    <scope>NUCLEOTIDE SEQUENCE [LARGE SCALE GENOMIC DNA]</scope>
    <source>
        <strain evidence="2 3">TR7-09</strain>
    </source>
</reference>
<dbReference type="Proteomes" id="UP000029391">
    <property type="component" value="Unassembled WGS sequence"/>
</dbReference>
<evidence type="ECO:0000313" key="2">
    <source>
        <dbReference type="EMBL" id="KFN49537.1"/>
    </source>
</evidence>
<dbReference type="eggNOG" id="COG3656">
    <property type="taxonomic scope" value="Bacteria"/>
</dbReference>
<keyword evidence="1" id="KW-0732">Signal</keyword>
<dbReference type="STRING" id="1121013.GCA_000426365_02488"/>
<keyword evidence="3" id="KW-1185">Reference proteome</keyword>
<feature type="signal peptide" evidence="1">
    <location>
        <begin position="1"/>
        <end position="23"/>
    </location>
</feature>
<dbReference type="InterPro" id="IPR014469">
    <property type="entry name" value="DUF2271"/>
</dbReference>
<accession>A0A091BDF2</accession>
<gene>
    <name evidence="2" type="ORF">P873_10310</name>
</gene>
<protein>
    <recommendedName>
        <fullName evidence="4">DUF2271 domain-containing protein</fullName>
    </recommendedName>
</protein>
<dbReference type="Pfam" id="PF10029">
    <property type="entry name" value="DUF2271"/>
    <property type="match status" value="1"/>
</dbReference>
<evidence type="ECO:0000313" key="3">
    <source>
        <dbReference type="Proteomes" id="UP000029391"/>
    </source>
</evidence>
<sequence>MSRKFLLSAAALAAAFAAGNAAAADVRVEVEIPRLDVAEYHRPYVAVWLETADGQVVADLAHWYQQENGREDGRKWLKDVRQWWRRSGRAQEFPVDGVSGATRPAGRHTLRFDDRSGPFASLAAGDYRLVVEAAREVGGRELLQLDFAWPGSAAQHAEAAGGSELGKITLDITP</sequence>
<feature type="chain" id="PRO_5001869642" description="DUF2271 domain-containing protein" evidence="1">
    <location>
        <begin position="24"/>
        <end position="174"/>
    </location>
</feature>